<accession>A0A5C8V0R8</accession>
<evidence type="ECO:0000313" key="1">
    <source>
        <dbReference type="EMBL" id="TXN34906.1"/>
    </source>
</evidence>
<organism evidence="1 2">
    <name type="scientific">Flagellimonas hymeniacidonis</name>
    <dbReference type="NCBI Taxonomy" id="2603628"/>
    <lineage>
        <taxon>Bacteria</taxon>
        <taxon>Pseudomonadati</taxon>
        <taxon>Bacteroidota</taxon>
        <taxon>Flavobacteriia</taxon>
        <taxon>Flavobacteriales</taxon>
        <taxon>Flavobacteriaceae</taxon>
        <taxon>Flagellimonas</taxon>
    </lineage>
</organism>
<dbReference type="EMBL" id="VRUR01000002">
    <property type="protein sequence ID" value="TXN34906.1"/>
    <property type="molecule type" value="Genomic_DNA"/>
</dbReference>
<dbReference type="Proteomes" id="UP000321456">
    <property type="component" value="Unassembled WGS sequence"/>
</dbReference>
<proteinExistence type="predicted"/>
<dbReference type="AlphaFoldDB" id="A0A5C8V0R8"/>
<sequence length="220" mass="24767">MKNTKKVTPFILGAMLLFLGACQEKPKKEEPHEEPKERVKPPKQIISLETSKELYDNYSKNRAELIQSYEAEENDDENFKAARFASWDFKTIKQYIAFIEQEAKDAKVDISTIRFYYANYPNKKRFPDGKKVIHPRQNSIIILPTMKVDGTDYGFYIGEDGKAKLIKDAVDAKGIGSTSEQNGKSYASFAPNFSAPPALFAGQSLNMNHGNSGPPPKGDF</sequence>
<name>A0A5C8V0R8_9FLAO</name>
<keyword evidence="2" id="KW-1185">Reference proteome</keyword>
<comment type="caution">
    <text evidence="1">The sequence shown here is derived from an EMBL/GenBank/DDBJ whole genome shotgun (WGS) entry which is preliminary data.</text>
</comment>
<reference evidence="1 2" key="1">
    <citation type="submission" date="2019-08" db="EMBL/GenBank/DDBJ databases">
        <title>Professor.</title>
        <authorList>
            <person name="Park J.S."/>
        </authorList>
    </citation>
    <scope>NUCLEOTIDE SEQUENCE [LARGE SCALE GENOMIC DNA]</scope>
    <source>
        <strain evidence="1 2">176CP5-101</strain>
    </source>
</reference>
<gene>
    <name evidence="1" type="ORF">FVB32_09915</name>
</gene>
<evidence type="ECO:0000313" key="2">
    <source>
        <dbReference type="Proteomes" id="UP000321456"/>
    </source>
</evidence>
<dbReference type="RefSeq" id="WP_147743641.1">
    <property type="nucleotide sequence ID" value="NZ_VRUR01000002.1"/>
</dbReference>
<protein>
    <recommendedName>
        <fullName evidence="3">Lipoprotein</fullName>
    </recommendedName>
</protein>
<dbReference type="PROSITE" id="PS51257">
    <property type="entry name" value="PROKAR_LIPOPROTEIN"/>
    <property type="match status" value="1"/>
</dbReference>
<evidence type="ECO:0008006" key="3">
    <source>
        <dbReference type="Google" id="ProtNLM"/>
    </source>
</evidence>